<keyword evidence="2" id="KW-0812">Transmembrane</keyword>
<dbReference type="Proteomes" id="UP000016568">
    <property type="component" value="Unassembled WGS sequence"/>
</dbReference>
<feature type="transmembrane region" description="Helical" evidence="2">
    <location>
        <begin position="21"/>
        <end position="42"/>
    </location>
</feature>
<dbReference type="eggNOG" id="COG4961">
    <property type="taxonomic scope" value="Bacteria"/>
</dbReference>
<feature type="compositionally biased region" description="Polar residues" evidence="1">
    <location>
        <begin position="275"/>
        <end position="296"/>
    </location>
</feature>
<comment type="caution">
    <text evidence="4">The sequence shown here is derived from an EMBL/GenBank/DDBJ whole genome shotgun (WGS) entry which is preliminary data.</text>
</comment>
<dbReference type="Gene3D" id="3.40.50.410">
    <property type="entry name" value="von Willebrand factor, type A domain"/>
    <property type="match status" value="2"/>
</dbReference>
<evidence type="ECO:0000259" key="3">
    <source>
        <dbReference type="Pfam" id="PF13400"/>
    </source>
</evidence>
<dbReference type="OrthoDB" id="7522752at2"/>
<evidence type="ECO:0000256" key="1">
    <source>
        <dbReference type="SAM" id="MobiDB-lite"/>
    </source>
</evidence>
<proteinExistence type="predicted"/>
<organism evidence="4 5">
    <name type="scientific">Caenibius tardaugens NBRC 16725</name>
    <dbReference type="NCBI Taxonomy" id="1219035"/>
    <lineage>
        <taxon>Bacteria</taxon>
        <taxon>Pseudomonadati</taxon>
        <taxon>Pseudomonadota</taxon>
        <taxon>Alphaproteobacteria</taxon>
        <taxon>Sphingomonadales</taxon>
        <taxon>Erythrobacteraceae</taxon>
        <taxon>Caenibius</taxon>
    </lineage>
</organism>
<evidence type="ECO:0000313" key="5">
    <source>
        <dbReference type="Proteomes" id="UP000016568"/>
    </source>
</evidence>
<dbReference type="SUPFAM" id="SSF53300">
    <property type="entry name" value="vWA-like"/>
    <property type="match status" value="1"/>
</dbReference>
<name>U2YPU4_9SPHN</name>
<feature type="domain" description="Putative Flp pilus-assembly TadG-like N-terminal" evidence="3">
    <location>
        <begin position="21"/>
        <end position="65"/>
    </location>
</feature>
<protein>
    <recommendedName>
        <fullName evidence="3">Putative Flp pilus-assembly TadG-like N-terminal domain-containing protein</fullName>
    </recommendedName>
</protein>
<accession>U2YPU4</accession>
<dbReference type="InterPro" id="IPR028087">
    <property type="entry name" value="Tad_N"/>
</dbReference>
<feature type="compositionally biased region" description="Low complexity" evidence="1">
    <location>
        <begin position="257"/>
        <end position="274"/>
    </location>
</feature>
<dbReference type="KEGG" id="ntd:EGO55_19730"/>
<dbReference type="InterPro" id="IPR036465">
    <property type="entry name" value="vWFA_dom_sf"/>
</dbReference>
<evidence type="ECO:0000313" key="4">
    <source>
        <dbReference type="EMBL" id="GAD50950.1"/>
    </source>
</evidence>
<keyword evidence="5" id="KW-1185">Reference proteome</keyword>
<keyword evidence="2" id="KW-1133">Transmembrane helix</keyword>
<dbReference type="Pfam" id="PF13400">
    <property type="entry name" value="Tad"/>
    <property type="match status" value="1"/>
</dbReference>
<sequence>MRHRDACWQGLFARLLRDRAGNTLAIVAAALVPMMAIIGGGVDVSRAYMAKTELQAACDAGVLAGRRAMAKSGEYGTSERAKADSMFNFNFNGASVSASNISFETDDNDEGQVTGAAEADVPTAVMYVFGKDQFALSVNCMAELQLANVDVMFVLDSTGSMNCAPTGNCPSTSVEQPGSKISSLRAAVRDFHKTVAEAVLEEETRVRYAFVPYSTTVNATELITTGALPTTAFTESTRYQTRVGKFDKTNEKKVEVSRTSTTTTNENVTSSYNTKSKCNNATGGTSTATDNSNTDPSGQIWEATTITKYAWDSNASKCTKTIDKYTIKYDRVYYFQKWVYRQELVNTSAYRTRAAVRIATSLSPYKVNSNSTISGSYIAKRDINASGEYNVEQLGKMPIPDMATSDISKSSWNGCIEERDTVRTNSFDPVPANAFDLDINGDADSDATRWHPIWPGLSYFRSANVTSSDSGTASSNSCPAVMKQFQTIDLKVANKTEVPDWLADYLDNKLVAVGNTYHDIGMIWGGRLGSPNGIFEENVNADDPRNVSRHLIFLTDGKMEPNRERYTAYGVEISDNRIGAVNASNTTLADIHTKRFLAACRAAENAGYVVYVVTFATELTDDLKKCATSGRHYEAGNTTELRNAFKFIASQVADLRLGA</sequence>
<dbReference type="EMBL" id="BASZ01000013">
    <property type="protein sequence ID" value="GAD50950.1"/>
    <property type="molecule type" value="Genomic_DNA"/>
</dbReference>
<reference evidence="4 5" key="1">
    <citation type="submission" date="2013-09" db="EMBL/GenBank/DDBJ databases">
        <title>Whole genome shotgun sequence of Novosphingobium tardaugens NBRC 16725.</title>
        <authorList>
            <person name="Isaki S."/>
            <person name="Hosoyama A."/>
            <person name="Tsuchikane K."/>
            <person name="Katsumata H."/>
            <person name="Ando Y."/>
            <person name="Yamazaki S."/>
            <person name="Fujita N."/>
        </authorList>
    </citation>
    <scope>NUCLEOTIDE SEQUENCE [LARGE SCALE GENOMIC DNA]</scope>
    <source>
        <strain evidence="4 5">NBRC 16725</strain>
    </source>
</reference>
<gene>
    <name evidence="4" type="ORF">NT2_13_00370</name>
</gene>
<feature type="region of interest" description="Disordered" evidence="1">
    <location>
        <begin position="257"/>
        <end position="296"/>
    </location>
</feature>
<keyword evidence="2" id="KW-0472">Membrane</keyword>
<evidence type="ECO:0000256" key="2">
    <source>
        <dbReference type="SAM" id="Phobius"/>
    </source>
</evidence>
<dbReference type="RefSeq" id="WP_021691768.1">
    <property type="nucleotide sequence ID" value="NZ_BASZ01000013.1"/>
</dbReference>
<dbReference type="AlphaFoldDB" id="U2YPU4"/>